<keyword evidence="8" id="KW-1185">Reference proteome</keyword>
<organism evidence="7 8">
    <name type="scientific">Fluviibacter phosphoraccumulans</name>
    <dbReference type="NCBI Taxonomy" id="1751046"/>
    <lineage>
        <taxon>Bacteria</taxon>
        <taxon>Pseudomonadati</taxon>
        <taxon>Pseudomonadota</taxon>
        <taxon>Betaproteobacteria</taxon>
        <taxon>Rhodocyclales</taxon>
        <taxon>Fluviibacteraceae</taxon>
        <taxon>Fluviibacter</taxon>
    </lineage>
</organism>
<accession>A0A7R6REW8</accession>
<evidence type="ECO:0000256" key="2">
    <source>
        <dbReference type="ARBA" id="ARBA00022490"/>
    </source>
</evidence>
<keyword evidence="3 6" id="KW-0479">Metal-binding</keyword>
<dbReference type="CDD" id="cd00412">
    <property type="entry name" value="pyrophosphatase"/>
    <property type="match status" value="1"/>
</dbReference>
<dbReference type="OrthoDB" id="5187599at2"/>
<evidence type="ECO:0000256" key="1">
    <source>
        <dbReference type="ARBA" id="ARBA00001946"/>
    </source>
</evidence>
<comment type="function">
    <text evidence="6">Catalyzes the hydrolysis of inorganic pyrophosphate (PPi) forming two phosphate ions.</text>
</comment>
<protein>
    <recommendedName>
        <fullName evidence="6">Inorganic pyrophosphatase</fullName>
        <ecNumber evidence="6">3.6.1.1</ecNumber>
    </recommendedName>
    <alternativeName>
        <fullName evidence="6">Pyrophosphate phospho-hydrolase</fullName>
        <shortName evidence="6">PPase</shortName>
    </alternativeName>
</protein>
<proteinExistence type="inferred from homology"/>
<sequence>MNIDNISIGKDVPNDFNVVIEISANAPGIKYELDKDSGTVFVDRFIATPMHYPCNYGFIPSTLSEDGDPVDVLVVSPYPLPPGVIVRCRTVGMLAMEDEAGEDAKLVAVPVQKLTSNYDKVHTIEDLPEILIKQITHFFEHYKDLEPGKWVKVKGWKDAAAAKAEITSGVERAKAGK</sequence>
<feature type="binding site" evidence="6">
    <location>
        <position position="103"/>
    </location>
    <ligand>
        <name>Mg(2+)</name>
        <dbReference type="ChEBI" id="CHEBI:18420"/>
        <label>1</label>
    </ligand>
</feature>
<dbReference type="GO" id="GO:0006796">
    <property type="term" value="P:phosphate-containing compound metabolic process"/>
    <property type="evidence" value="ECO:0007669"/>
    <property type="project" value="InterPro"/>
</dbReference>
<dbReference type="EMBL" id="AP022345">
    <property type="protein sequence ID" value="BBU69786.1"/>
    <property type="molecule type" value="Genomic_DNA"/>
</dbReference>
<dbReference type="HAMAP" id="MF_00209">
    <property type="entry name" value="Inorganic_PPase"/>
    <property type="match status" value="1"/>
</dbReference>
<dbReference type="GO" id="GO:0004427">
    <property type="term" value="F:inorganic diphosphate phosphatase activity"/>
    <property type="evidence" value="ECO:0007669"/>
    <property type="project" value="UniProtKB-UniRule"/>
</dbReference>
<comment type="cofactor">
    <cofactor evidence="1 6">
        <name>Mg(2+)</name>
        <dbReference type="ChEBI" id="CHEBI:18420"/>
    </cofactor>
</comment>
<feature type="binding site" evidence="6">
    <location>
        <position position="71"/>
    </location>
    <ligand>
        <name>Mg(2+)</name>
        <dbReference type="ChEBI" id="CHEBI:18420"/>
        <label>1</label>
    </ligand>
</feature>
<keyword evidence="4 6" id="KW-0378">Hydrolase</keyword>
<dbReference type="PANTHER" id="PTHR10286">
    <property type="entry name" value="INORGANIC PYROPHOSPHATASE"/>
    <property type="match status" value="1"/>
</dbReference>
<dbReference type="GO" id="GO:0000287">
    <property type="term" value="F:magnesium ion binding"/>
    <property type="evidence" value="ECO:0007669"/>
    <property type="project" value="UniProtKB-UniRule"/>
</dbReference>
<comment type="similarity">
    <text evidence="6">Belongs to the PPase family.</text>
</comment>
<feature type="binding site" evidence="6">
    <location>
        <position position="142"/>
    </location>
    <ligand>
        <name>substrate</name>
    </ligand>
</feature>
<comment type="subcellular location">
    <subcellularLocation>
        <location evidence="6">Cytoplasm</location>
    </subcellularLocation>
</comment>
<dbReference type="Gene3D" id="3.90.80.10">
    <property type="entry name" value="Inorganic pyrophosphatase"/>
    <property type="match status" value="1"/>
</dbReference>
<evidence type="ECO:0000256" key="6">
    <source>
        <dbReference type="HAMAP-Rule" id="MF_00209"/>
    </source>
</evidence>
<feature type="binding site" evidence="6">
    <location>
        <position position="56"/>
    </location>
    <ligand>
        <name>substrate</name>
    </ligand>
</feature>
<evidence type="ECO:0000256" key="4">
    <source>
        <dbReference type="ARBA" id="ARBA00022801"/>
    </source>
</evidence>
<dbReference type="Proteomes" id="UP000463961">
    <property type="component" value="Chromosome"/>
</dbReference>
<dbReference type="EC" id="3.6.1.1" evidence="6"/>
<keyword evidence="5 6" id="KW-0460">Magnesium</keyword>
<dbReference type="AlphaFoldDB" id="A0A7R6REW8"/>
<evidence type="ECO:0000313" key="8">
    <source>
        <dbReference type="Proteomes" id="UP000463961"/>
    </source>
</evidence>
<name>A0A7R6REW8_9RHOO</name>
<dbReference type="PROSITE" id="PS00387">
    <property type="entry name" value="PPASE"/>
    <property type="match status" value="1"/>
</dbReference>
<dbReference type="Pfam" id="PF00719">
    <property type="entry name" value="Pyrophosphatase"/>
    <property type="match status" value="1"/>
</dbReference>
<evidence type="ECO:0000256" key="5">
    <source>
        <dbReference type="ARBA" id="ARBA00022842"/>
    </source>
</evidence>
<feature type="binding site" evidence="6">
    <location>
        <position position="66"/>
    </location>
    <ligand>
        <name>Mg(2+)</name>
        <dbReference type="ChEBI" id="CHEBI:18420"/>
        <label>1</label>
    </ligand>
</feature>
<gene>
    <name evidence="6 7" type="primary">ppa</name>
    <name evidence="7" type="ORF">ICHIAU1_20690</name>
</gene>
<feature type="binding site" evidence="6">
    <location>
        <position position="44"/>
    </location>
    <ligand>
        <name>substrate</name>
    </ligand>
</feature>
<dbReference type="GO" id="GO:0005737">
    <property type="term" value="C:cytoplasm"/>
    <property type="evidence" value="ECO:0007669"/>
    <property type="project" value="UniProtKB-SubCell"/>
</dbReference>
<reference evidence="8" key="1">
    <citation type="submission" date="2020-01" db="EMBL/GenBank/DDBJ databases">
        <title>Phosphoaccumulans saitamaens gen. nov., sp. nov., a polyphosphate accumulating bacterium isolated from surface river water.</title>
        <authorList>
            <person name="Watanabe K."/>
            <person name="Suda W."/>
        </authorList>
    </citation>
    <scope>NUCLEOTIDE SEQUENCE [LARGE SCALE GENOMIC DNA]</scope>
    <source>
        <strain evidence="8">ICHIAU1</strain>
    </source>
</reference>
<comment type="subunit">
    <text evidence="6">Homohexamer.</text>
</comment>
<dbReference type="SUPFAM" id="SSF50324">
    <property type="entry name" value="Inorganic pyrophosphatase"/>
    <property type="match status" value="1"/>
</dbReference>
<dbReference type="InterPro" id="IPR036649">
    <property type="entry name" value="Pyrophosphatase_sf"/>
</dbReference>
<evidence type="ECO:0000313" key="7">
    <source>
        <dbReference type="EMBL" id="BBU69786.1"/>
    </source>
</evidence>
<dbReference type="FunFam" id="3.90.80.10:FF:000001">
    <property type="entry name" value="Inorganic pyrophosphatase"/>
    <property type="match status" value="1"/>
</dbReference>
<dbReference type="NCBIfam" id="NF002317">
    <property type="entry name" value="PRK01250.1"/>
    <property type="match status" value="1"/>
</dbReference>
<dbReference type="RefSeq" id="WP_162049536.1">
    <property type="nucleotide sequence ID" value="NZ_AP022345.1"/>
</dbReference>
<comment type="catalytic activity">
    <reaction evidence="6">
        <text>diphosphate + H2O = 2 phosphate + H(+)</text>
        <dbReference type="Rhea" id="RHEA:24576"/>
        <dbReference type="ChEBI" id="CHEBI:15377"/>
        <dbReference type="ChEBI" id="CHEBI:15378"/>
        <dbReference type="ChEBI" id="CHEBI:33019"/>
        <dbReference type="ChEBI" id="CHEBI:43474"/>
        <dbReference type="EC" id="3.6.1.1"/>
    </reaction>
</comment>
<dbReference type="InterPro" id="IPR008162">
    <property type="entry name" value="Pyrophosphatase"/>
</dbReference>
<feature type="binding site" evidence="6">
    <location>
        <position position="71"/>
    </location>
    <ligand>
        <name>Mg(2+)</name>
        <dbReference type="ChEBI" id="CHEBI:18420"/>
        <label>2</label>
    </ligand>
</feature>
<feature type="binding site" evidence="6">
    <location>
        <position position="30"/>
    </location>
    <ligand>
        <name>substrate</name>
    </ligand>
</feature>
<evidence type="ECO:0000256" key="3">
    <source>
        <dbReference type="ARBA" id="ARBA00022723"/>
    </source>
</evidence>
<keyword evidence="2 6" id="KW-0963">Cytoplasm</keyword>